<sequence>MVIAKGVPLGRWLAEKLMAELGLVSRQQPKHKYARRKKEHVDIPNQLNQQFAVTEPNQVWCGDVTFIWTGKLWTYLAVVIDLMTQVQVNDNKLTTASLIISQEIIALQK</sequence>
<evidence type="ECO:0000313" key="1">
    <source>
        <dbReference type="EMBL" id="SFO06925.1"/>
    </source>
</evidence>
<name>A0A1I5E5T8_9GAMM</name>
<dbReference type="PANTHER" id="PTHR46889">
    <property type="entry name" value="TRANSPOSASE INSF FOR INSERTION SEQUENCE IS3B-RELATED"/>
    <property type="match status" value="1"/>
</dbReference>
<dbReference type="InterPro" id="IPR012337">
    <property type="entry name" value="RNaseH-like_sf"/>
</dbReference>
<gene>
    <name evidence="1" type="ORF">SAMN05421579_15513</name>
</gene>
<dbReference type="SUPFAM" id="SSF53098">
    <property type="entry name" value="Ribonuclease H-like"/>
    <property type="match status" value="1"/>
</dbReference>
<keyword evidence="2" id="KW-1185">Reference proteome</keyword>
<dbReference type="AlphaFoldDB" id="A0A1I5E5T8"/>
<accession>A0A1I5E5T8</accession>
<proteinExistence type="predicted"/>
<protein>
    <submittedName>
        <fullName evidence="1">Putative transposase</fullName>
    </submittedName>
</protein>
<dbReference type="PANTHER" id="PTHR46889:SF4">
    <property type="entry name" value="TRANSPOSASE INSO FOR INSERTION SEQUENCE ELEMENT IS911B-RELATED"/>
    <property type="match status" value="1"/>
</dbReference>
<dbReference type="OrthoDB" id="9810995at2"/>
<dbReference type="EMBL" id="FOVO01000055">
    <property type="protein sequence ID" value="SFO06925.1"/>
    <property type="molecule type" value="Genomic_DNA"/>
</dbReference>
<dbReference type="InterPro" id="IPR050900">
    <property type="entry name" value="Transposase_IS3/IS150/IS904"/>
</dbReference>
<dbReference type="STRING" id="53341.SAMN05421579_15513"/>
<dbReference type="Proteomes" id="UP000199011">
    <property type="component" value="Unassembled WGS sequence"/>
</dbReference>
<organism evidence="1 2">
    <name type="scientific">Xenorhabdus japonica</name>
    <dbReference type="NCBI Taxonomy" id="53341"/>
    <lineage>
        <taxon>Bacteria</taxon>
        <taxon>Pseudomonadati</taxon>
        <taxon>Pseudomonadota</taxon>
        <taxon>Gammaproteobacteria</taxon>
        <taxon>Enterobacterales</taxon>
        <taxon>Morganellaceae</taxon>
        <taxon>Xenorhabdus</taxon>
    </lineage>
</organism>
<evidence type="ECO:0000313" key="2">
    <source>
        <dbReference type="Proteomes" id="UP000199011"/>
    </source>
</evidence>
<reference evidence="2" key="1">
    <citation type="submission" date="2016-10" db="EMBL/GenBank/DDBJ databases">
        <authorList>
            <person name="Varghese N."/>
            <person name="Submissions S."/>
        </authorList>
    </citation>
    <scope>NUCLEOTIDE SEQUENCE [LARGE SCALE GENOMIC DNA]</scope>
    <source>
        <strain evidence="2">DSM 16522</strain>
    </source>
</reference>